<sequence length="127" mass="14095">MANRDLNLPWYTEEYRFDADAQPPFPGSAELDAGSGDQGPDETQNSPARSDADNSPESEEEPVLIPENGLPGWIAVGPSCLEAELEEVDASRKPQLEWKTHASSKMFCVLLRLGAPWYQDRLVHGKR</sequence>
<comment type="caution">
    <text evidence="2">The sequence shown here is derived from an EMBL/GenBank/DDBJ whole genome shotgun (WGS) entry which is preliminary data.</text>
</comment>
<proteinExistence type="predicted"/>
<dbReference type="AlphaFoldDB" id="A0ABD3GU92"/>
<evidence type="ECO:0000313" key="3">
    <source>
        <dbReference type="Proteomes" id="UP001633002"/>
    </source>
</evidence>
<organism evidence="2 3">
    <name type="scientific">Riccia sorocarpa</name>
    <dbReference type="NCBI Taxonomy" id="122646"/>
    <lineage>
        <taxon>Eukaryota</taxon>
        <taxon>Viridiplantae</taxon>
        <taxon>Streptophyta</taxon>
        <taxon>Embryophyta</taxon>
        <taxon>Marchantiophyta</taxon>
        <taxon>Marchantiopsida</taxon>
        <taxon>Marchantiidae</taxon>
        <taxon>Marchantiales</taxon>
        <taxon>Ricciaceae</taxon>
        <taxon>Riccia</taxon>
    </lineage>
</organism>
<feature type="region of interest" description="Disordered" evidence="1">
    <location>
        <begin position="15"/>
        <end position="70"/>
    </location>
</feature>
<dbReference type="Proteomes" id="UP001633002">
    <property type="component" value="Unassembled WGS sequence"/>
</dbReference>
<accession>A0ABD3GU92</accession>
<dbReference type="EMBL" id="JBJQOH010000007">
    <property type="protein sequence ID" value="KAL3681670.1"/>
    <property type="molecule type" value="Genomic_DNA"/>
</dbReference>
<protein>
    <submittedName>
        <fullName evidence="2">Uncharacterized protein</fullName>
    </submittedName>
</protein>
<reference evidence="2 3" key="1">
    <citation type="submission" date="2024-09" db="EMBL/GenBank/DDBJ databases">
        <title>Chromosome-scale assembly of Riccia sorocarpa.</title>
        <authorList>
            <person name="Paukszto L."/>
        </authorList>
    </citation>
    <scope>NUCLEOTIDE SEQUENCE [LARGE SCALE GENOMIC DNA]</scope>
    <source>
        <strain evidence="2">LP-2024</strain>
        <tissue evidence="2">Aerial parts of the thallus</tissue>
    </source>
</reference>
<keyword evidence="3" id="KW-1185">Reference proteome</keyword>
<name>A0ABD3GU92_9MARC</name>
<evidence type="ECO:0000313" key="2">
    <source>
        <dbReference type="EMBL" id="KAL3681670.1"/>
    </source>
</evidence>
<gene>
    <name evidence="2" type="ORF">R1sor_024626</name>
</gene>
<evidence type="ECO:0000256" key="1">
    <source>
        <dbReference type="SAM" id="MobiDB-lite"/>
    </source>
</evidence>